<evidence type="ECO:0000259" key="2">
    <source>
        <dbReference type="Pfam" id="PF00156"/>
    </source>
</evidence>
<evidence type="ECO:0000313" key="4">
    <source>
        <dbReference type="EMBL" id="MBC2669423.1"/>
    </source>
</evidence>
<dbReference type="InterPro" id="IPR000836">
    <property type="entry name" value="PRTase_dom"/>
</dbReference>
<dbReference type="PANTHER" id="PTHR47505:SF1">
    <property type="entry name" value="DNA UTILIZATION PROTEIN YHGH"/>
    <property type="match status" value="1"/>
</dbReference>
<name>A0A7X1FYR3_9SPHN</name>
<dbReference type="Pfam" id="PF18912">
    <property type="entry name" value="DZR_2"/>
    <property type="match status" value="1"/>
</dbReference>
<keyword evidence="5" id="KW-1185">Reference proteome</keyword>
<dbReference type="InterPro" id="IPR044005">
    <property type="entry name" value="DZR_2"/>
</dbReference>
<dbReference type="PANTHER" id="PTHR47505">
    <property type="entry name" value="DNA UTILIZATION PROTEIN YHGH"/>
    <property type="match status" value="1"/>
</dbReference>
<feature type="domain" description="Phosphoribosyltransferase" evidence="2">
    <location>
        <begin position="197"/>
        <end position="252"/>
    </location>
</feature>
<evidence type="ECO:0000313" key="5">
    <source>
        <dbReference type="Proteomes" id="UP000551327"/>
    </source>
</evidence>
<reference evidence="4 5" key="1">
    <citation type="submission" date="2020-08" db="EMBL/GenBank/DDBJ databases">
        <title>The genome sequence of type strain Novosphingobium piscinae KCTC 42194.</title>
        <authorList>
            <person name="Liu Y."/>
        </authorList>
    </citation>
    <scope>NUCLEOTIDE SEQUENCE [LARGE SCALE GENOMIC DNA]</scope>
    <source>
        <strain evidence="4 5">KCTC 42194</strain>
    </source>
</reference>
<dbReference type="AlphaFoldDB" id="A0A7X1FYR3"/>
<dbReference type="CDD" id="cd06223">
    <property type="entry name" value="PRTases_typeI"/>
    <property type="match status" value="1"/>
</dbReference>
<evidence type="ECO:0000256" key="1">
    <source>
        <dbReference type="ARBA" id="ARBA00008007"/>
    </source>
</evidence>
<dbReference type="Proteomes" id="UP000551327">
    <property type="component" value="Unassembled WGS sequence"/>
</dbReference>
<dbReference type="InterPro" id="IPR029057">
    <property type="entry name" value="PRTase-like"/>
</dbReference>
<sequence>MPVPDWVAPLVDFVFPPRCPLCGTGVASHGALCAGCWSSLVMPAVPACRTCGRPFARPVAADALCAPCLARPPRHDGLVAATLYTDASRRLVIAFKRGGRMALAGLLGRMLWARLQAAPLEPVGPGWLIVPVPIHRWRLWTRGFNQSALLGREIARHTGGRLLVDALIRTRSTPTLGGLGRKARQRVLRGAITVRPGARAALAGARVLLVDDVVTSGATVDACVRALRRGGAASVTVACFARVLDEALPQDAVGQGSGLVPG</sequence>
<dbReference type="SUPFAM" id="SSF53271">
    <property type="entry name" value="PRTase-like"/>
    <property type="match status" value="1"/>
</dbReference>
<feature type="domain" description="Double zinc ribbon" evidence="3">
    <location>
        <begin position="10"/>
        <end position="69"/>
    </location>
</feature>
<proteinExistence type="inferred from homology"/>
<dbReference type="EMBL" id="JACLAX010000008">
    <property type="protein sequence ID" value="MBC2669423.1"/>
    <property type="molecule type" value="Genomic_DNA"/>
</dbReference>
<dbReference type="InterPro" id="IPR051910">
    <property type="entry name" value="ComF/GntX_DNA_util-trans"/>
</dbReference>
<protein>
    <submittedName>
        <fullName evidence="4">ComF family protein</fullName>
    </submittedName>
</protein>
<comment type="similarity">
    <text evidence="1">Belongs to the ComF/GntX family.</text>
</comment>
<dbReference type="Pfam" id="PF00156">
    <property type="entry name" value="Pribosyltran"/>
    <property type="match status" value="1"/>
</dbReference>
<organism evidence="4 5">
    <name type="scientific">Novosphingobium piscinae</name>
    <dbReference type="NCBI Taxonomy" id="1507448"/>
    <lineage>
        <taxon>Bacteria</taxon>
        <taxon>Pseudomonadati</taxon>
        <taxon>Pseudomonadota</taxon>
        <taxon>Alphaproteobacteria</taxon>
        <taxon>Sphingomonadales</taxon>
        <taxon>Sphingomonadaceae</taxon>
        <taxon>Novosphingobium</taxon>
    </lineage>
</organism>
<dbReference type="RefSeq" id="WP_185679291.1">
    <property type="nucleotide sequence ID" value="NZ_JACLAX010000008.1"/>
</dbReference>
<gene>
    <name evidence="4" type="ORF">H7F53_09735</name>
</gene>
<evidence type="ECO:0000259" key="3">
    <source>
        <dbReference type="Pfam" id="PF18912"/>
    </source>
</evidence>
<accession>A0A7X1FYR3</accession>
<dbReference type="Gene3D" id="3.40.50.2020">
    <property type="match status" value="1"/>
</dbReference>
<comment type="caution">
    <text evidence="4">The sequence shown here is derived from an EMBL/GenBank/DDBJ whole genome shotgun (WGS) entry which is preliminary data.</text>
</comment>